<proteinExistence type="predicted"/>
<gene>
    <name evidence="3" type="ORF">BD311DRAFT_812685</name>
</gene>
<evidence type="ECO:0000256" key="1">
    <source>
        <dbReference type="SAM" id="MobiDB-lite"/>
    </source>
</evidence>
<dbReference type="AlphaFoldDB" id="A0A4Q9M4Z7"/>
<dbReference type="EMBL" id="ML143768">
    <property type="protein sequence ID" value="TBU21088.1"/>
    <property type="molecule type" value="Genomic_DNA"/>
</dbReference>
<name>A0A4Q9M4Z7_9APHY</name>
<feature type="region of interest" description="Disordered" evidence="1">
    <location>
        <begin position="1"/>
        <end position="36"/>
    </location>
</feature>
<dbReference type="Pfam" id="PF26608">
    <property type="entry name" value="DUF8190"/>
    <property type="match status" value="1"/>
</dbReference>
<reference evidence="3" key="1">
    <citation type="submission" date="2019-01" db="EMBL/GenBank/DDBJ databases">
        <title>Draft genome sequences of three monokaryotic isolates of the white-rot basidiomycete fungus Dichomitus squalens.</title>
        <authorList>
            <consortium name="DOE Joint Genome Institute"/>
            <person name="Lopez S.C."/>
            <person name="Andreopoulos B."/>
            <person name="Pangilinan J."/>
            <person name="Lipzen A."/>
            <person name="Riley R."/>
            <person name="Ahrendt S."/>
            <person name="Ng V."/>
            <person name="Barry K."/>
            <person name="Daum C."/>
            <person name="Grigoriev I.V."/>
            <person name="Hilden K.S."/>
            <person name="Makela M.R."/>
            <person name="de Vries R.P."/>
        </authorList>
    </citation>
    <scope>NUCLEOTIDE SEQUENCE [LARGE SCALE GENOMIC DNA]</scope>
    <source>
        <strain evidence="3">OM18370.1</strain>
    </source>
</reference>
<dbReference type="InterPro" id="IPR058503">
    <property type="entry name" value="DUF8190"/>
</dbReference>
<protein>
    <recommendedName>
        <fullName evidence="2">DUF8190 domain-containing protein</fullName>
    </recommendedName>
</protein>
<evidence type="ECO:0000259" key="2">
    <source>
        <dbReference type="Pfam" id="PF26608"/>
    </source>
</evidence>
<organism evidence="3">
    <name type="scientific">Dichomitus squalens</name>
    <dbReference type="NCBI Taxonomy" id="114155"/>
    <lineage>
        <taxon>Eukaryota</taxon>
        <taxon>Fungi</taxon>
        <taxon>Dikarya</taxon>
        <taxon>Basidiomycota</taxon>
        <taxon>Agaricomycotina</taxon>
        <taxon>Agaricomycetes</taxon>
        <taxon>Polyporales</taxon>
        <taxon>Polyporaceae</taxon>
        <taxon>Dichomitus</taxon>
    </lineage>
</organism>
<dbReference type="OrthoDB" id="2756974at2759"/>
<dbReference type="Proteomes" id="UP000292957">
    <property type="component" value="Unassembled WGS sequence"/>
</dbReference>
<feature type="compositionally biased region" description="Basic and acidic residues" evidence="1">
    <location>
        <begin position="14"/>
        <end position="32"/>
    </location>
</feature>
<accession>A0A4Q9M4Z7</accession>
<feature type="domain" description="DUF8190" evidence="2">
    <location>
        <begin position="185"/>
        <end position="290"/>
    </location>
</feature>
<sequence length="299" mass="34885">MSRAQQPRPNFVMRWHDDSDGDSDSPRGRIDVESDEDIQAMERAWTEGEASYDLERSNVPEGWLHDDGPSQEELTQNILAKLRVQTSGQQAYDKIRKKTLLLSKMRKLHERRADQSYREEAMNLATQKVRLEIDEDMKYDWDSPDIVWSKNGIFLDLRVLVSNRIGLDALLPNTTIPRVRFDPNWTFRMSVDQRHRPFQGDIDFLPFDPNGRVVYLGSVRQHEHVYVVFTPRIYVGRTSSPDERTVYKGIKTMDSRSARAVFVMLGYMLSKINYRTLLFQDYPDLDSDQGISEFVCNIL</sequence>
<evidence type="ECO:0000313" key="3">
    <source>
        <dbReference type="EMBL" id="TBU21088.1"/>
    </source>
</evidence>